<evidence type="ECO:0000313" key="2">
    <source>
        <dbReference type="EMBL" id="CCO21009.1"/>
    </source>
</evidence>
<evidence type="ECO:0008006" key="3">
    <source>
        <dbReference type="Google" id="ProtNLM"/>
    </source>
</evidence>
<evidence type="ECO:0000256" key="1">
    <source>
        <dbReference type="SAM" id="MobiDB-lite"/>
    </source>
</evidence>
<protein>
    <recommendedName>
        <fullName evidence="3">Spore coat associated protein JA (CotJA)</fullName>
    </recommendedName>
</protein>
<reference evidence="2" key="1">
    <citation type="submission" date="2012-10" db="EMBL/GenBank/DDBJ databases">
        <authorList>
            <person name="Sandrine L."/>
        </authorList>
    </citation>
    <scope>NUCLEOTIDE SEQUENCE</scope>
</reference>
<accession>S0DDY9</accession>
<sequence>MKNGWIQNGSETQAKQDIKQEMPVMPVMPTQMPATEATRIANCETYVMVKINMQEWDEIYEPDLGFERGTIFPALDLPFVGEGACRYE</sequence>
<gene>
    <name evidence="2" type="ORF">BN138_197</name>
</gene>
<feature type="region of interest" description="Disordered" evidence="1">
    <location>
        <begin position="1"/>
        <end position="22"/>
    </location>
</feature>
<dbReference type="InterPro" id="IPR020256">
    <property type="entry name" value="Spore_coat_CotJA"/>
</dbReference>
<organism evidence="2">
    <name type="scientific">termite gut metagenome</name>
    <dbReference type="NCBI Taxonomy" id="433724"/>
    <lineage>
        <taxon>unclassified sequences</taxon>
        <taxon>metagenomes</taxon>
        <taxon>organismal metagenomes</taxon>
    </lineage>
</organism>
<proteinExistence type="predicted"/>
<reference evidence="2" key="2">
    <citation type="journal article" date="2013" name="Biotechnol. Biofuels">
        <title>Mining for hemicellulases in the fungus-growing termite Pseudacanthotermes militaris using functional metagenomics.</title>
        <authorList>
            <person name="Bastien G."/>
            <person name="Arnal G."/>
            <person name="Bozonnet S."/>
            <person name="Laguerre S."/>
            <person name="Ferreira F."/>
            <person name="Faure R."/>
            <person name="Henrissat B."/>
            <person name="Lefevre F."/>
            <person name="Robe P."/>
            <person name="Bouchez O."/>
            <person name="Noirot C."/>
            <person name="Dumon C."/>
            <person name="O'Donohue M."/>
        </authorList>
    </citation>
    <scope>NUCLEOTIDE SEQUENCE</scope>
</reference>
<dbReference type="EMBL" id="HF548279">
    <property type="protein sequence ID" value="CCO21009.1"/>
    <property type="molecule type" value="Genomic_DNA"/>
</dbReference>
<name>S0DDY9_9ZZZZ</name>
<feature type="compositionally biased region" description="Polar residues" evidence="1">
    <location>
        <begin position="1"/>
        <end position="13"/>
    </location>
</feature>
<dbReference type="Pfam" id="PF11007">
    <property type="entry name" value="CotJA"/>
    <property type="match status" value="1"/>
</dbReference>
<dbReference type="AlphaFoldDB" id="S0DDY9"/>